<protein>
    <submittedName>
        <fullName evidence="1">Uncharacterized protein</fullName>
    </submittedName>
</protein>
<reference evidence="1" key="1">
    <citation type="submission" date="2017-09" db="EMBL/GenBank/DDBJ databases">
        <title>Polyketide synthases of a Diaporthe helianthi virulent isolate.</title>
        <authorList>
            <person name="Baroncelli R."/>
        </authorList>
    </citation>
    <scope>NUCLEOTIDE SEQUENCE [LARGE SCALE GENOMIC DNA]</scope>
    <source>
        <strain evidence="1">7/96</strain>
    </source>
</reference>
<dbReference type="InParanoid" id="A0A2P5ICP7"/>
<gene>
    <name evidence="1" type="ORF">DHEL01_v201363</name>
</gene>
<proteinExistence type="predicted"/>
<keyword evidence="2" id="KW-1185">Reference proteome</keyword>
<sequence length="90" mass="10514">MPRSAAVVPVVLDNRVQHLGKLYTDNLRAAHRLPLGTSDHVYSNRYTSSFVEEDVLAAKLHWLRHRANGLFRRRPDPDELRGRPRYRHCD</sequence>
<accession>A0A2P5ICP7</accession>
<comment type="caution">
    <text evidence="1">The sequence shown here is derived from an EMBL/GenBank/DDBJ whole genome shotgun (WGS) entry which is preliminary data.</text>
</comment>
<name>A0A2P5ICP7_DIAHE</name>
<dbReference type="EMBL" id="MAVT02000062">
    <property type="protein sequence ID" value="POS80238.1"/>
    <property type="molecule type" value="Genomic_DNA"/>
</dbReference>
<dbReference type="OrthoDB" id="5179026at2759"/>
<evidence type="ECO:0000313" key="2">
    <source>
        <dbReference type="Proteomes" id="UP000094444"/>
    </source>
</evidence>
<evidence type="ECO:0000313" key="1">
    <source>
        <dbReference type="EMBL" id="POS80238.1"/>
    </source>
</evidence>
<organism evidence="1 2">
    <name type="scientific">Diaporthe helianthi</name>
    <dbReference type="NCBI Taxonomy" id="158607"/>
    <lineage>
        <taxon>Eukaryota</taxon>
        <taxon>Fungi</taxon>
        <taxon>Dikarya</taxon>
        <taxon>Ascomycota</taxon>
        <taxon>Pezizomycotina</taxon>
        <taxon>Sordariomycetes</taxon>
        <taxon>Sordariomycetidae</taxon>
        <taxon>Diaporthales</taxon>
        <taxon>Diaporthaceae</taxon>
        <taxon>Diaporthe</taxon>
    </lineage>
</organism>
<dbReference type="AlphaFoldDB" id="A0A2P5ICP7"/>
<dbReference type="Proteomes" id="UP000094444">
    <property type="component" value="Unassembled WGS sequence"/>
</dbReference>